<protein>
    <submittedName>
        <fullName evidence="1">Uncharacterized protein</fullName>
    </submittedName>
</protein>
<proteinExistence type="predicted"/>
<reference evidence="1 2" key="1">
    <citation type="journal article" date="2016" name="Nat. Commun.">
        <title>Thousands of microbial genomes shed light on interconnected biogeochemical processes in an aquifer system.</title>
        <authorList>
            <person name="Anantharaman K."/>
            <person name="Brown C.T."/>
            <person name="Hug L.A."/>
            <person name="Sharon I."/>
            <person name="Castelle C.J."/>
            <person name="Probst A.J."/>
            <person name="Thomas B.C."/>
            <person name="Singh A."/>
            <person name="Wilkins M.J."/>
            <person name="Karaoz U."/>
            <person name="Brodie E.L."/>
            <person name="Williams K.H."/>
            <person name="Hubbard S.S."/>
            <person name="Banfield J.F."/>
        </authorList>
    </citation>
    <scope>NUCLEOTIDE SEQUENCE [LARGE SCALE GENOMIC DNA]</scope>
</reference>
<gene>
    <name evidence="1" type="ORF">A3B23_03600</name>
</gene>
<dbReference type="AlphaFoldDB" id="A0A1G1Z6S4"/>
<dbReference type="STRING" id="1797690.A3B23_03600"/>
<dbReference type="Proteomes" id="UP000178744">
    <property type="component" value="Unassembled WGS sequence"/>
</dbReference>
<comment type="caution">
    <text evidence="1">The sequence shown here is derived from an EMBL/GenBank/DDBJ whole genome shotgun (WGS) entry which is preliminary data.</text>
</comment>
<accession>A0A1G1Z6S4</accession>
<evidence type="ECO:0000313" key="2">
    <source>
        <dbReference type="Proteomes" id="UP000178744"/>
    </source>
</evidence>
<sequence length="228" mass="24139">MNDRLGALSGYAWNDGIGWISFSCDQTAVGGSNTCSTSNYGVNIDSETSEFMGYAWNDSIGWISFNCLDEGICDVSSYRVKTAWSSDILALDGYLISKTIDTGEAGGAAFNYILWRGDLGQTGNTVKFQLATSNCLNGAIDSTTAGDGAACNESIGWGGSKASGDGAFLGSGGTSVGYYEPNGPGIPAVIDALNHNNKRYYRYKMFLDRPTGNTISPVVEDVVVNWSP</sequence>
<evidence type="ECO:0000313" key="1">
    <source>
        <dbReference type="EMBL" id="OGY59766.1"/>
    </source>
</evidence>
<dbReference type="EMBL" id="MHIY01000016">
    <property type="protein sequence ID" value="OGY59766.1"/>
    <property type="molecule type" value="Genomic_DNA"/>
</dbReference>
<organism evidence="1 2">
    <name type="scientific">Candidatus Colwellbacteria bacterium RIFCSPLOWO2_01_FULL_48_10</name>
    <dbReference type="NCBI Taxonomy" id="1797690"/>
    <lineage>
        <taxon>Bacteria</taxon>
        <taxon>Candidatus Colwelliibacteriota</taxon>
    </lineage>
</organism>
<name>A0A1G1Z6S4_9BACT</name>